<feature type="domain" description="RRM" evidence="3">
    <location>
        <begin position="370"/>
        <end position="426"/>
    </location>
</feature>
<dbReference type="InterPro" id="IPR012677">
    <property type="entry name" value="Nucleotide-bd_a/b_plait_sf"/>
</dbReference>
<dbReference type="SUPFAM" id="SSF54928">
    <property type="entry name" value="RNA-binding domain, RBD"/>
    <property type="match status" value="1"/>
</dbReference>
<reference evidence="4 5" key="1">
    <citation type="submission" date="2018-04" db="EMBL/GenBank/DDBJ databases">
        <title>The genome of golden apple snail Pomacea canaliculata provides insight into stress tolerance and invasive adaptation.</title>
        <authorList>
            <person name="Liu C."/>
            <person name="Liu B."/>
            <person name="Ren Y."/>
            <person name="Zhang Y."/>
            <person name="Wang H."/>
            <person name="Li S."/>
            <person name="Jiang F."/>
            <person name="Yin L."/>
            <person name="Zhang G."/>
            <person name="Qian W."/>
            <person name="Fan W."/>
        </authorList>
    </citation>
    <scope>NUCLEOTIDE SEQUENCE [LARGE SCALE GENOMIC DNA]</scope>
    <source>
        <strain evidence="4">SZHN2017</strain>
        <tissue evidence="4">Muscle</tissue>
    </source>
</reference>
<dbReference type="EMBL" id="PZQS01000003">
    <property type="protein sequence ID" value="PVD35278.1"/>
    <property type="molecule type" value="Genomic_DNA"/>
</dbReference>
<evidence type="ECO:0000313" key="5">
    <source>
        <dbReference type="Proteomes" id="UP000245119"/>
    </source>
</evidence>
<dbReference type="STRING" id="400727.A0A2T7PPD7"/>
<dbReference type="PANTHER" id="PTHR16105">
    <property type="entry name" value="RNA-BINDING REGION-CONTAINING PROTEIN 3"/>
    <property type="match status" value="1"/>
</dbReference>
<proteinExistence type="predicted"/>
<comment type="caution">
    <text evidence="4">The sequence shown here is derived from an EMBL/GenBank/DDBJ whole genome shotgun (WGS) entry which is preliminary data.</text>
</comment>
<evidence type="ECO:0000256" key="2">
    <source>
        <dbReference type="PROSITE-ProRule" id="PRU00176"/>
    </source>
</evidence>
<protein>
    <recommendedName>
        <fullName evidence="3">RRM domain-containing protein</fullName>
    </recommendedName>
</protein>
<dbReference type="Gene3D" id="3.30.70.330">
    <property type="match status" value="1"/>
</dbReference>
<keyword evidence="5" id="KW-1185">Reference proteome</keyword>
<dbReference type="GO" id="GO:0005689">
    <property type="term" value="C:U12-type spliceosomal complex"/>
    <property type="evidence" value="ECO:0007669"/>
    <property type="project" value="TreeGrafter"/>
</dbReference>
<gene>
    <name evidence="4" type="ORF">C0Q70_06560</name>
</gene>
<dbReference type="PROSITE" id="PS50102">
    <property type="entry name" value="RRM"/>
    <property type="match status" value="1"/>
</dbReference>
<dbReference type="InterPro" id="IPR035979">
    <property type="entry name" value="RBD_domain_sf"/>
</dbReference>
<dbReference type="GO" id="GO:0030626">
    <property type="term" value="F:U12 snRNA binding"/>
    <property type="evidence" value="ECO:0007669"/>
    <property type="project" value="TreeGrafter"/>
</dbReference>
<sequence>MSGVSPASWMTAGETFETEGERQLKAMAQRQLRKDITFNELLTQKHHFEKAGQYKPDTKEIRGIMSLGDYSSVADTDSCVEMLRQCGLKDDEIRLYLSKIRPTHNQNPQSTAMTINPAVKHERLQAIEAKISEKEALLTQANTFRGVQELSRQQLDLEKSLFRGTERKAAAIGGLLTKQKTPKSGVSSDPINCLPEMLADIEARAQEKIKQKRRHRKKNLKHVEPTVISDDISSGVSDSCSHGQDFVGCLTREETQALQQLSAKSSGINKISARDSQSVTVDEKLDRLKQQDVERNRQMPTLAVHEKTCTNQLQDNSAAENAKEKAHKPKVIERHIEFVPQDYIIENRLSEDEIRCLPKFENYEAGSPGNVLYVKNLCSRTCEADLVSLFGRYQKPDGPPIVYRLMTGRMRGQAFITFESEYSTAQ</sequence>
<dbReference type="GO" id="GO:0000398">
    <property type="term" value="P:mRNA splicing, via spliceosome"/>
    <property type="evidence" value="ECO:0007669"/>
    <property type="project" value="TreeGrafter"/>
</dbReference>
<dbReference type="PANTHER" id="PTHR16105:SF2">
    <property type="entry name" value="RNA-BINDING PROTEIN 41"/>
    <property type="match status" value="1"/>
</dbReference>
<dbReference type="Proteomes" id="UP000245119">
    <property type="component" value="Linkage Group LG3"/>
</dbReference>
<organism evidence="4 5">
    <name type="scientific">Pomacea canaliculata</name>
    <name type="common">Golden apple snail</name>
    <dbReference type="NCBI Taxonomy" id="400727"/>
    <lineage>
        <taxon>Eukaryota</taxon>
        <taxon>Metazoa</taxon>
        <taxon>Spiralia</taxon>
        <taxon>Lophotrochozoa</taxon>
        <taxon>Mollusca</taxon>
        <taxon>Gastropoda</taxon>
        <taxon>Caenogastropoda</taxon>
        <taxon>Architaenioglossa</taxon>
        <taxon>Ampullarioidea</taxon>
        <taxon>Ampullariidae</taxon>
        <taxon>Pomacea</taxon>
    </lineage>
</organism>
<evidence type="ECO:0000259" key="3">
    <source>
        <dbReference type="PROSITE" id="PS50102"/>
    </source>
</evidence>
<accession>A0A2T7PPD7</accession>
<dbReference type="Pfam" id="PF00076">
    <property type="entry name" value="RRM_1"/>
    <property type="match status" value="1"/>
</dbReference>
<keyword evidence="1 2" id="KW-0694">RNA-binding</keyword>
<dbReference type="InterPro" id="IPR045164">
    <property type="entry name" value="RBM41/RNPC3"/>
</dbReference>
<evidence type="ECO:0000313" key="4">
    <source>
        <dbReference type="EMBL" id="PVD35278.1"/>
    </source>
</evidence>
<dbReference type="InterPro" id="IPR000504">
    <property type="entry name" value="RRM_dom"/>
</dbReference>
<name>A0A2T7PPD7_POMCA</name>
<evidence type="ECO:0000256" key="1">
    <source>
        <dbReference type="ARBA" id="ARBA00022884"/>
    </source>
</evidence>
<dbReference type="AlphaFoldDB" id="A0A2T7PPD7"/>
<dbReference type="GO" id="GO:0097157">
    <property type="term" value="F:pre-mRNA intronic binding"/>
    <property type="evidence" value="ECO:0007669"/>
    <property type="project" value="TreeGrafter"/>
</dbReference>
<dbReference type="OrthoDB" id="277802at2759"/>